<feature type="signal peptide" evidence="1">
    <location>
        <begin position="1"/>
        <end position="21"/>
    </location>
</feature>
<name>A0A934X2I3_9BACT</name>
<feature type="domain" description="Glucose/Sorbosone dehydrogenase" evidence="2">
    <location>
        <begin position="43"/>
        <end position="363"/>
    </location>
</feature>
<dbReference type="InterPro" id="IPR011042">
    <property type="entry name" value="6-blade_b-propeller_TolB-like"/>
</dbReference>
<gene>
    <name evidence="3" type="ORF">JKA74_19075</name>
</gene>
<dbReference type="Proteomes" id="UP000611723">
    <property type="component" value="Unassembled WGS sequence"/>
</dbReference>
<dbReference type="InterPro" id="IPR011041">
    <property type="entry name" value="Quinoprot_gluc/sorb_DH_b-prop"/>
</dbReference>
<organism evidence="3 4">
    <name type="scientific">Marivirga aurantiaca</name>
    <dbReference type="NCBI Taxonomy" id="2802615"/>
    <lineage>
        <taxon>Bacteria</taxon>
        <taxon>Pseudomonadati</taxon>
        <taxon>Bacteroidota</taxon>
        <taxon>Cytophagia</taxon>
        <taxon>Cytophagales</taxon>
        <taxon>Marivirgaceae</taxon>
        <taxon>Marivirga</taxon>
    </lineage>
</organism>
<dbReference type="InterPro" id="IPR012938">
    <property type="entry name" value="Glc/Sorbosone_DH"/>
</dbReference>
<reference evidence="3" key="1">
    <citation type="submission" date="2021-01" db="EMBL/GenBank/DDBJ databases">
        <title>Marivirga aurantiaca sp. nov., isolated from intertidal surface sediments.</title>
        <authorList>
            <person name="Zhang M."/>
        </authorList>
    </citation>
    <scope>NUCLEOTIDE SEQUENCE</scope>
    <source>
        <strain evidence="3">S37H4</strain>
    </source>
</reference>
<dbReference type="EMBL" id="JAEQBW010000014">
    <property type="protein sequence ID" value="MBK6267155.1"/>
    <property type="molecule type" value="Genomic_DNA"/>
</dbReference>
<accession>A0A934X2I3</accession>
<dbReference type="AlphaFoldDB" id="A0A934X2I3"/>
<sequence length="370" mass="41198">MKKPVYLCVLLVFLQTHIACSTNQTTEEDPTTEFKVVTIVDGLDVPWGMDWLPDGRMLVTERSGKVLVIENDVKTGELSGLPEVYDKNQGGLLDVQVHPDYENNGWIYFSYSKPGDGGASTAIMRAKLEGNALVSQEVIYESFPKTRSGVHFGSRIVFDDKGFIFFSIGERGEKENAQKLENPYGKVHRLHDDGRVPEDNPFVSDPEASHSIWTYGNRNIQGMAFHPASGELYSHEHGPQGGDELNIMKKGENYGWPEVTYGVDYGGGVISDETTKPGIKDPIHYWDPSIAPSGMTFVNSDRYPKWKNNILLGALKFQYLCRVVIENGKYVKEAKLLEGIGRVRDVAQSPDGYIYVAVDGGKIVKLVPED</sequence>
<evidence type="ECO:0000259" key="2">
    <source>
        <dbReference type="Pfam" id="PF07995"/>
    </source>
</evidence>
<dbReference type="Pfam" id="PF07995">
    <property type="entry name" value="GSDH"/>
    <property type="match status" value="1"/>
</dbReference>
<dbReference type="RefSeq" id="WP_201432844.1">
    <property type="nucleotide sequence ID" value="NZ_JAEQBW010000014.1"/>
</dbReference>
<evidence type="ECO:0000313" key="3">
    <source>
        <dbReference type="EMBL" id="MBK6267155.1"/>
    </source>
</evidence>
<dbReference type="SUPFAM" id="SSF50952">
    <property type="entry name" value="Soluble quinoprotein glucose dehydrogenase"/>
    <property type="match status" value="1"/>
</dbReference>
<dbReference type="PANTHER" id="PTHR19328">
    <property type="entry name" value="HEDGEHOG-INTERACTING PROTEIN"/>
    <property type="match status" value="1"/>
</dbReference>
<proteinExistence type="predicted"/>
<dbReference type="PANTHER" id="PTHR19328:SF75">
    <property type="entry name" value="ALDOSE SUGAR DEHYDROGENASE YLII"/>
    <property type="match status" value="1"/>
</dbReference>
<protein>
    <submittedName>
        <fullName evidence="3">PQQ-dependent sugar dehydrogenase</fullName>
    </submittedName>
</protein>
<feature type="chain" id="PRO_5037691163" evidence="1">
    <location>
        <begin position="22"/>
        <end position="370"/>
    </location>
</feature>
<dbReference type="Gene3D" id="2.120.10.30">
    <property type="entry name" value="TolB, C-terminal domain"/>
    <property type="match status" value="1"/>
</dbReference>
<comment type="caution">
    <text evidence="3">The sequence shown here is derived from an EMBL/GenBank/DDBJ whole genome shotgun (WGS) entry which is preliminary data.</text>
</comment>
<keyword evidence="4" id="KW-1185">Reference proteome</keyword>
<keyword evidence="1" id="KW-0732">Signal</keyword>
<evidence type="ECO:0000256" key="1">
    <source>
        <dbReference type="SAM" id="SignalP"/>
    </source>
</evidence>
<evidence type="ECO:0000313" key="4">
    <source>
        <dbReference type="Proteomes" id="UP000611723"/>
    </source>
</evidence>